<evidence type="ECO:0000313" key="2">
    <source>
        <dbReference type="EMBL" id="SAB33572.1"/>
    </source>
</evidence>
<dbReference type="EMBL" id="FKDD01000001">
    <property type="protein sequence ID" value="SAB33572.1"/>
    <property type="molecule type" value="Genomic_DNA"/>
</dbReference>
<organism evidence="2 3">
    <name type="scientific">Enterobacter roggenkampii</name>
    <dbReference type="NCBI Taxonomy" id="1812935"/>
    <lineage>
        <taxon>Bacteria</taxon>
        <taxon>Pseudomonadati</taxon>
        <taxon>Pseudomonadota</taxon>
        <taxon>Gammaproteobacteria</taxon>
        <taxon>Enterobacterales</taxon>
        <taxon>Enterobacteriaceae</taxon>
        <taxon>Enterobacter</taxon>
        <taxon>Enterobacter cloacae complex</taxon>
    </lineage>
</organism>
<dbReference type="RefSeq" id="WP_063922185.1">
    <property type="nucleotide sequence ID" value="NZ_FKDD01000001.1"/>
</dbReference>
<dbReference type="Proteomes" id="UP000077278">
    <property type="component" value="Unassembled WGS sequence"/>
</dbReference>
<accession>A0ABD7KCP6</accession>
<reference evidence="2 3" key="1">
    <citation type="submission" date="2016-03" db="EMBL/GenBank/DDBJ databases">
        <authorList>
            <consortium name="Pathogen Informatics"/>
        </authorList>
    </citation>
    <scope>NUCLEOTIDE SEQUENCE [LARGE SCALE GENOMIC DNA]</scope>
    <source>
        <strain evidence="3">e264</strain>
    </source>
</reference>
<keyword evidence="2" id="KW-0808">Transferase</keyword>
<name>A0ABD7KCP6_9ENTR</name>
<dbReference type="InterPro" id="IPR001173">
    <property type="entry name" value="Glyco_trans_2-like"/>
</dbReference>
<dbReference type="SUPFAM" id="SSF53448">
    <property type="entry name" value="Nucleotide-diphospho-sugar transferases"/>
    <property type="match status" value="1"/>
</dbReference>
<feature type="domain" description="Glycosyltransferase 2-like" evidence="1">
    <location>
        <begin position="8"/>
        <end position="111"/>
    </location>
</feature>
<dbReference type="AlphaFoldDB" id="A0ABD7KCP6"/>
<dbReference type="InterPro" id="IPR029044">
    <property type="entry name" value="Nucleotide-diphossugar_trans"/>
</dbReference>
<proteinExistence type="predicted"/>
<evidence type="ECO:0000313" key="3">
    <source>
        <dbReference type="Proteomes" id="UP000077278"/>
    </source>
</evidence>
<dbReference type="GO" id="GO:0016740">
    <property type="term" value="F:transferase activity"/>
    <property type="evidence" value="ECO:0007669"/>
    <property type="project" value="UniProtKB-KW"/>
</dbReference>
<dbReference type="Pfam" id="PF00535">
    <property type="entry name" value="Glycos_transf_2"/>
    <property type="match status" value="1"/>
</dbReference>
<protein>
    <submittedName>
        <fullName evidence="2">Glycosyl transferase</fullName>
    </submittedName>
</protein>
<gene>
    <name evidence="2" type="ORF">SAMEA2273136_00228</name>
</gene>
<sequence>MTHVNVAVLLAAYNGSKWIKEQIDSILNQSHVNVHIYISVDKSDDDTFELCNAYAEQDHRLSVLNYGERFGGAGPNFYRLIRDVDFSKYDYVSFSDQDDIWFESKLYTSICNMTSSNAHGYSSNIIAFWEDGRKCLIDKAQEQVKYDYLFEAAGPGCTYVLTNELCKSFKEFYLAHPNEVGKVTLHDWMIYAYARNRGFKWIIDKQPSMLYRQHANNQVGANNSIRSAAKRSKKVFDRWYAGEIIKIILLLEMDKSSIGKHLINGGFFDSIILSFQVNKLRRRFRDRFALFIFCLAGLIRR</sequence>
<dbReference type="Gene3D" id="3.90.550.10">
    <property type="entry name" value="Spore Coat Polysaccharide Biosynthesis Protein SpsA, Chain A"/>
    <property type="match status" value="1"/>
</dbReference>
<comment type="caution">
    <text evidence="2">The sequence shown here is derived from an EMBL/GenBank/DDBJ whole genome shotgun (WGS) entry which is preliminary data.</text>
</comment>
<evidence type="ECO:0000259" key="1">
    <source>
        <dbReference type="Pfam" id="PF00535"/>
    </source>
</evidence>